<evidence type="ECO:0000256" key="13">
    <source>
        <dbReference type="SAM" id="Phobius"/>
    </source>
</evidence>
<dbReference type="FunFam" id="1.20.1250.20:FF:000003">
    <property type="entry name" value="Solute carrier family 17 member 3"/>
    <property type="match status" value="1"/>
</dbReference>
<dbReference type="CDD" id="cd17318">
    <property type="entry name" value="MFS_SLC17"/>
    <property type="match status" value="1"/>
</dbReference>
<feature type="transmembrane region" description="Helical" evidence="13">
    <location>
        <begin position="428"/>
        <end position="447"/>
    </location>
</feature>
<dbReference type="InterPro" id="IPR050382">
    <property type="entry name" value="MFS_Na/Anion_cotransporter"/>
</dbReference>
<evidence type="ECO:0000313" key="15">
    <source>
        <dbReference type="EMBL" id="JAC40204.1"/>
    </source>
</evidence>
<feature type="transmembrane region" description="Helical" evidence="13">
    <location>
        <begin position="393"/>
        <end position="416"/>
    </location>
</feature>
<keyword evidence="10" id="KW-0739">Sodium transport</keyword>
<dbReference type="InterPro" id="IPR036259">
    <property type="entry name" value="MFS_trans_sf"/>
</dbReference>
<dbReference type="SUPFAM" id="SSF103473">
    <property type="entry name" value="MFS general substrate transporter"/>
    <property type="match status" value="1"/>
</dbReference>
<dbReference type="EMBL" id="GAKP01018748">
    <property type="protein sequence ID" value="JAC40204.1"/>
    <property type="molecule type" value="Transcribed_RNA"/>
</dbReference>
<evidence type="ECO:0000256" key="2">
    <source>
        <dbReference type="ARBA" id="ARBA00008586"/>
    </source>
</evidence>
<keyword evidence="7" id="KW-0915">Sodium</keyword>
<feature type="transmembrane region" description="Helical" evidence="13">
    <location>
        <begin position="96"/>
        <end position="116"/>
    </location>
</feature>
<evidence type="ECO:0000256" key="1">
    <source>
        <dbReference type="ARBA" id="ARBA00004141"/>
    </source>
</evidence>
<dbReference type="FunFam" id="1.20.1250.20:FF:000144">
    <property type="entry name" value="Picot, isoform B"/>
    <property type="match status" value="1"/>
</dbReference>
<feature type="transmembrane region" description="Helical" evidence="13">
    <location>
        <begin position="360"/>
        <end position="381"/>
    </location>
</feature>
<accession>A0A034VCK8</accession>
<evidence type="ECO:0000256" key="10">
    <source>
        <dbReference type="ARBA" id="ARBA00023201"/>
    </source>
</evidence>
<comment type="subcellular location">
    <subcellularLocation>
        <location evidence="1">Membrane</location>
        <topology evidence="1">Multi-pass membrane protein</topology>
    </subcellularLocation>
</comment>
<feature type="transmembrane region" description="Helical" evidence="13">
    <location>
        <begin position="253"/>
        <end position="274"/>
    </location>
</feature>
<evidence type="ECO:0000256" key="11">
    <source>
        <dbReference type="ARBA" id="ARBA00054632"/>
    </source>
</evidence>
<feature type="domain" description="Major facilitator superfamily (MFS) profile" evidence="14">
    <location>
        <begin position="25"/>
        <end position="452"/>
    </location>
</feature>
<dbReference type="AlphaFoldDB" id="A0A034VCK8"/>
<dbReference type="PANTHER" id="PTHR11662:SF280">
    <property type="entry name" value="FI21844P1-RELATED"/>
    <property type="match status" value="1"/>
</dbReference>
<reference evidence="15" key="1">
    <citation type="journal article" date="2014" name="BMC Genomics">
        <title>Characterizing the developmental transcriptome of the oriental fruit fly, Bactrocera dorsalis (Diptera: Tephritidae) through comparative genomic analysis with Drosophila melanogaster utilizing modENCODE datasets.</title>
        <authorList>
            <person name="Geib S.M."/>
            <person name="Calla B."/>
            <person name="Hall B."/>
            <person name="Hou S."/>
            <person name="Manoukis N.C."/>
        </authorList>
    </citation>
    <scope>NUCLEOTIDE SEQUENCE</scope>
    <source>
        <strain evidence="15">Punador</strain>
    </source>
</reference>
<feature type="transmembrane region" description="Helical" evidence="13">
    <location>
        <begin position="334"/>
        <end position="354"/>
    </location>
</feature>
<evidence type="ECO:0000259" key="14">
    <source>
        <dbReference type="PROSITE" id="PS50850"/>
    </source>
</evidence>
<dbReference type="PROSITE" id="PS50850">
    <property type="entry name" value="MFS"/>
    <property type="match status" value="1"/>
</dbReference>
<feature type="transmembrane region" description="Helical" evidence="13">
    <location>
        <begin position="21"/>
        <end position="48"/>
    </location>
</feature>
<evidence type="ECO:0000256" key="4">
    <source>
        <dbReference type="ARBA" id="ARBA00022692"/>
    </source>
</evidence>
<evidence type="ECO:0000256" key="12">
    <source>
        <dbReference type="ARBA" id="ARBA00068450"/>
    </source>
</evidence>
<dbReference type="GO" id="GO:0016020">
    <property type="term" value="C:membrane"/>
    <property type="evidence" value="ECO:0007669"/>
    <property type="project" value="UniProtKB-SubCell"/>
</dbReference>
<dbReference type="OrthoDB" id="2985014at2759"/>
<gene>
    <name evidence="15" type="primary">PICO</name>
</gene>
<evidence type="ECO:0000256" key="9">
    <source>
        <dbReference type="ARBA" id="ARBA00023136"/>
    </source>
</evidence>
<evidence type="ECO:0000256" key="7">
    <source>
        <dbReference type="ARBA" id="ARBA00023053"/>
    </source>
</evidence>
<sequence>MENKRKDDSKNKAPFFGARHVQCILIFLGAAAAFTQRVNLSVAIVAMMDKNSANPNFEEYQWSEQTKSYLLSAFFWGYFVTQIPGSQLAHKFGGKITLLLSIVLSGLLALLTPLSVRLGDWQLLFGLRLCQGLLQGSTFASVHTLLSKWIPAEERSSLGTFCYSGMAFGTVLMMFVSGWIASSTFGWPGIFYFAGLISVVWGFIWYFVGANTPSECKAMTEAERLYIEAAIATTAKPETENEQATMKTPWLKILSSVPFWMILLTQSTYAWGYWTLMTQIPSYMKSILGQDIQSNALMSAAPYLADLLLTFVFCFLSGFLIKRGYISVVVSRKLFNTIGFWVPIVPLILLGYMGTDRSELALILLIIAVGVNSAGNLGFLINHIDLAPNFAGVLMGMANSAANIMSLLAPLTVGFIVTDAKNVLQWRIVFYIASGMYFVGNLLFILFGQAKIQVWNYPKTRLPQRDERVGN</sequence>
<evidence type="ECO:0000256" key="8">
    <source>
        <dbReference type="ARBA" id="ARBA00023065"/>
    </source>
</evidence>
<feature type="transmembrane region" description="Helical" evidence="13">
    <location>
        <begin position="187"/>
        <end position="208"/>
    </location>
</feature>
<comment type="function">
    <text evidence="11">May be an inorganic phosphate cotransporter.</text>
</comment>
<keyword evidence="4 13" id="KW-0812">Transmembrane</keyword>
<dbReference type="InterPro" id="IPR011701">
    <property type="entry name" value="MFS"/>
</dbReference>
<dbReference type="Gene3D" id="1.20.1250.20">
    <property type="entry name" value="MFS general substrate transporter like domains"/>
    <property type="match status" value="2"/>
</dbReference>
<protein>
    <recommendedName>
        <fullName evidence="12">Putative inorganic phosphate cotransporter</fullName>
    </recommendedName>
</protein>
<evidence type="ECO:0000256" key="3">
    <source>
        <dbReference type="ARBA" id="ARBA00022448"/>
    </source>
</evidence>
<dbReference type="GO" id="GO:0006820">
    <property type="term" value="P:monoatomic anion transport"/>
    <property type="evidence" value="ECO:0007669"/>
    <property type="project" value="TreeGrafter"/>
</dbReference>
<feature type="transmembrane region" description="Helical" evidence="13">
    <location>
        <begin position="303"/>
        <end position="322"/>
    </location>
</feature>
<dbReference type="PANTHER" id="PTHR11662">
    <property type="entry name" value="SOLUTE CARRIER FAMILY 17"/>
    <property type="match status" value="1"/>
</dbReference>
<keyword evidence="5" id="KW-0769">Symport</keyword>
<evidence type="ECO:0000256" key="6">
    <source>
        <dbReference type="ARBA" id="ARBA00022989"/>
    </source>
</evidence>
<keyword evidence="9 13" id="KW-0472">Membrane</keyword>
<dbReference type="GO" id="GO:0015293">
    <property type="term" value="F:symporter activity"/>
    <property type="evidence" value="ECO:0007669"/>
    <property type="project" value="UniProtKB-KW"/>
</dbReference>
<keyword evidence="8" id="KW-0406">Ion transport</keyword>
<evidence type="ECO:0000256" key="5">
    <source>
        <dbReference type="ARBA" id="ARBA00022847"/>
    </source>
</evidence>
<feature type="transmembrane region" description="Helical" evidence="13">
    <location>
        <begin position="158"/>
        <end position="181"/>
    </location>
</feature>
<proteinExistence type="inferred from homology"/>
<name>A0A034VCK8_BACDO</name>
<dbReference type="GO" id="GO:0006814">
    <property type="term" value="P:sodium ion transport"/>
    <property type="evidence" value="ECO:0007669"/>
    <property type="project" value="UniProtKB-KW"/>
</dbReference>
<dbReference type="InterPro" id="IPR020846">
    <property type="entry name" value="MFS_dom"/>
</dbReference>
<dbReference type="Pfam" id="PF07690">
    <property type="entry name" value="MFS_1"/>
    <property type="match status" value="1"/>
</dbReference>
<keyword evidence="6 13" id="KW-1133">Transmembrane helix</keyword>
<comment type="similarity">
    <text evidence="2">Belongs to the major facilitator superfamily. Sodium/anion cotransporter family.</text>
</comment>
<organism evidence="15">
    <name type="scientific">Bactrocera dorsalis</name>
    <name type="common">Oriental fruit fly</name>
    <name type="synonym">Dacus dorsalis</name>
    <dbReference type="NCBI Taxonomy" id="27457"/>
    <lineage>
        <taxon>Eukaryota</taxon>
        <taxon>Metazoa</taxon>
        <taxon>Ecdysozoa</taxon>
        <taxon>Arthropoda</taxon>
        <taxon>Hexapoda</taxon>
        <taxon>Insecta</taxon>
        <taxon>Pterygota</taxon>
        <taxon>Neoptera</taxon>
        <taxon>Endopterygota</taxon>
        <taxon>Diptera</taxon>
        <taxon>Brachycera</taxon>
        <taxon>Muscomorpha</taxon>
        <taxon>Tephritoidea</taxon>
        <taxon>Tephritidae</taxon>
        <taxon>Bactrocera</taxon>
        <taxon>Bactrocera</taxon>
    </lineage>
</organism>
<keyword evidence="3" id="KW-0813">Transport</keyword>